<dbReference type="RefSeq" id="WP_184154284.1">
    <property type="nucleotide sequence ID" value="NZ_JACHKA010000001.1"/>
</dbReference>
<evidence type="ECO:0000313" key="2">
    <source>
        <dbReference type="EMBL" id="MBB5986602.1"/>
    </source>
</evidence>
<comment type="caution">
    <text evidence="2">The sequence shown here is derived from an EMBL/GenBank/DDBJ whole genome shotgun (WGS) entry which is preliminary data.</text>
</comment>
<gene>
    <name evidence="2" type="ORF">HNP60_002576</name>
</gene>
<dbReference type="Proteomes" id="UP001138540">
    <property type="component" value="Unassembled WGS sequence"/>
</dbReference>
<accession>A0ABR6NIZ7</accession>
<proteinExistence type="predicted"/>
<protein>
    <recommendedName>
        <fullName evidence="1">ATLF-like domain-containing protein</fullName>
    </recommendedName>
</protein>
<reference evidence="2 3" key="1">
    <citation type="submission" date="2020-08" db="EMBL/GenBank/DDBJ databases">
        <title>Exploring microbial biodiversity for novel pathways involved in the catabolism of aromatic compounds derived from lignin.</title>
        <authorList>
            <person name="Elkins J."/>
        </authorList>
    </citation>
    <scope>NUCLEOTIDE SEQUENCE [LARGE SCALE GENOMIC DNA]</scope>
    <source>
        <strain evidence="2 3">B1D3A</strain>
    </source>
</reference>
<evidence type="ECO:0000313" key="3">
    <source>
        <dbReference type="Proteomes" id="UP001138540"/>
    </source>
</evidence>
<sequence length="271" mass="29555">MVDVIPGGSGSSLDVELVAARAAALPGEIRAALADRGIRIVACRDNVTDYQPNMAELLPRNWPAGVTWSVVPGCFIPAQSVVVIATLGDDDERHIPAKGEKHGSFDLVIHEVMHADDILLQDNVWRRRSDNPQFRSAWAADIAAQGFERYAYERAQAEEAYAESAARHFAGDDRLEVEWPAMAEFWRSTSYPVAVGETRRAIVSRGTHSVGTARALGEAGFQLDLVATSEDGIIGHALVALEPGDAGYDAVDRQFSRRRDFGSEIIVLEPF</sequence>
<dbReference type="InterPro" id="IPR047568">
    <property type="entry name" value="ATLF-like_dom"/>
</dbReference>
<dbReference type="InterPro" id="IPR024079">
    <property type="entry name" value="MetalloPept_cat_dom_sf"/>
</dbReference>
<evidence type="ECO:0000259" key="1">
    <source>
        <dbReference type="PROSITE" id="PS51995"/>
    </source>
</evidence>
<name>A0ABR6NIZ7_9SPHN</name>
<feature type="domain" description="ATLF-like" evidence="1">
    <location>
        <begin position="1"/>
        <end position="191"/>
    </location>
</feature>
<dbReference type="PROSITE" id="PS51995">
    <property type="entry name" value="ATLF"/>
    <property type="match status" value="1"/>
</dbReference>
<dbReference type="EMBL" id="JACHKA010000001">
    <property type="protein sequence ID" value="MBB5986602.1"/>
    <property type="molecule type" value="Genomic_DNA"/>
</dbReference>
<organism evidence="2 3">
    <name type="scientific">Sphingobium lignivorans</name>
    <dbReference type="NCBI Taxonomy" id="2735886"/>
    <lineage>
        <taxon>Bacteria</taxon>
        <taxon>Pseudomonadati</taxon>
        <taxon>Pseudomonadota</taxon>
        <taxon>Alphaproteobacteria</taxon>
        <taxon>Sphingomonadales</taxon>
        <taxon>Sphingomonadaceae</taxon>
        <taxon>Sphingobium</taxon>
    </lineage>
</organism>
<dbReference type="Gene3D" id="3.40.390.10">
    <property type="entry name" value="Collagenase (Catalytic Domain)"/>
    <property type="match status" value="1"/>
</dbReference>
<keyword evidence="3" id="KW-1185">Reference proteome</keyword>